<dbReference type="AlphaFoldDB" id="A0A0A9BL98"/>
<dbReference type="EMBL" id="GBRH01233789">
    <property type="protein sequence ID" value="JAD64106.1"/>
    <property type="molecule type" value="Transcribed_RNA"/>
</dbReference>
<proteinExistence type="predicted"/>
<reference evidence="2" key="1">
    <citation type="submission" date="2014-09" db="EMBL/GenBank/DDBJ databases">
        <authorList>
            <person name="Magalhaes I.L.F."/>
            <person name="Oliveira U."/>
            <person name="Santos F.R."/>
            <person name="Vidigal T.H.D.A."/>
            <person name="Brescovit A.D."/>
            <person name="Santos A.J."/>
        </authorList>
    </citation>
    <scope>NUCLEOTIDE SEQUENCE</scope>
    <source>
        <tissue evidence="2">Shoot tissue taken approximately 20 cm above the soil surface</tissue>
    </source>
</reference>
<accession>A0A0A9BL98</accession>
<protein>
    <submittedName>
        <fullName evidence="2">Uncharacterized protein</fullName>
    </submittedName>
</protein>
<evidence type="ECO:0000313" key="2">
    <source>
        <dbReference type="EMBL" id="JAD64106.1"/>
    </source>
</evidence>
<organism evidence="2">
    <name type="scientific">Arundo donax</name>
    <name type="common">Giant reed</name>
    <name type="synonym">Donax arundinaceus</name>
    <dbReference type="NCBI Taxonomy" id="35708"/>
    <lineage>
        <taxon>Eukaryota</taxon>
        <taxon>Viridiplantae</taxon>
        <taxon>Streptophyta</taxon>
        <taxon>Embryophyta</taxon>
        <taxon>Tracheophyta</taxon>
        <taxon>Spermatophyta</taxon>
        <taxon>Magnoliopsida</taxon>
        <taxon>Liliopsida</taxon>
        <taxon>Poales</taxon>
        <taxon>Poaceae</taxon>
        <taxon>PACMAD clade</taxon>
        <taxon>Arundinoideae</taxon>
        <taxon>Arundineae</taxon>
        <taxon>Arundo</taxon>
    </lineage>
</organism>
<feature type="region of interest" description="Disordered" evidence="1">
    <location>
        <begin position="1"/>
        <end position="28"/>
    </location>
</feature>
<evidence type="ECO:0000256" key="1">
    <source>
        <dbReference type="SAM" id="MobiDB-lite"/>
    </source>
</evidence>
<sequence length="28" mass="2976">MAPTTQPSAGPTSSSTTRRSASRCPRQR</sequence>
<name>A0A0A9BL98_ARUDO</name>
<reference evidence="2" key="2">
    <citation type="journal article" date="2015" name="Data Brief">
        <title>Shoot transcriptome of the giant reed, Arundo donax.</title>
        <authorList>
            <person name="Barrero R.A."/>
            <person name="Guerrero F.D."/>
            <person name="Moolhuijzen P."/>
            <person name="Goolsby J.A."/>
            <person name="Tidwell J."/>
            <person name="Bellgard S.E."/>
            <person name="Bellgard M.I."/>
        </authorList>
    </citation>
    <scope>NUCLEOTIDE SEQUENCE</scope>
    <source>
        <tissue evidence="2">Shoot tissue taken approximately 20 cm above the soil surface</tissue>
    </source>
</reference>